<proteinExistence type="predicted"/>
<comment type="caution">
    <text evidence="2">The sequence shown here is derived from an EMBL/GenBank/DDBJ whole genome shotgun (WGS) entry which is preliminary data.</text>
</comment>
<accession>A0A9W7VXQ6</accession>
<feature type="compositionally biased region" description="Pro residues" evidence="1">
    <location>
        <begin position="50"/>
        <end position="62"/>
    </location>
</feature>
<sequence>MIPQLPSRTGSNLCAAPSSATVPPIAIHQFHSPIPRGAAPLEPVEFEVPVPPDVPPALPLPEDPTGSLGGTPTVLLEVALEDVPVEVPDVVEVESVLAELEDSAWRWFGEE</sequence>
<reference evidence="2 3" key="2">
    <citation type="journal article" date="2021" name="Curr. Genet.">
        <title>Genetic response to nitrogen starvation in the aggressive Eucalyptus foliar pathogen Teratosphaeria destructans.</title>
        <authorList>
            <person name="Havenga M."/>
            <person name="Wingfield B.D."/>
            <person name="Wingfield M.J."/>
            <person name="Dreyer L.L."/>
            <person name="Roets F."/>
            <person name="Aylward J."/>
        </authorList>
    </citation>
    <scope>NUCLEOTIDE SEQUENCE [LARGE SCALE GENOMIC DNA]</scope>
    <source>
        <strain evidence="2">CMW44962</strain>
    </source>
</reference>
<feature type="region of interest" description="Disordered" evidence="1">
    <location>
        <begin position="50"/>
        <end position="71"/>
    </location>
</feature>
<reference evidence="2 3" key="1">
    <citation type="journal article" date="2018" name="IMA Fungus">
        <title>IMA Genome-F 10: Nine draft genome sequences of Claviceps purpurea s.lat., including C. arundinis, C. humidiphila, and C. cf. spartinae, pseudomolecules for the pitch canker pathogen Fusarium circinatum, draft genome of Davidsoniella eucalypti, Grosmannia galeiformis, Quambalaria eucalypti, and Teratosphaeria destructans.</title>
        <authorList>
            <person name="Wingfield B.D."/>
            <person name="Liu M."/>
            <person name="Nguyen H.D."/>
            <person name="Lane F.A."/>
            <person name="Morgan S.W."/>
            <person name="De Vos L."/>
            <person name="Wilken P.M."/>
            <person name="Duong T.A."/>
            <person name="Aylward J."/>
            <person name="Coetzee M.P."/>
            <person name="Dadej K."/>
            <person name="De Beer Z.W."/>
            <person name="Findlay W."/>
            <person name="Havenga M."/>
            <person name="Kolarik M."/>
            <person name="Menzies J.G."/>
            <person name="Naidoo K."/>
            <person name="Pochopski O."/>
            <person name="Shoukouhi P."/>
            <person name="Santana Q.C."/>
            <person name="Seifert K.A."/>
            <person name="Soal N."/>
            <person name="Steenkamp E.T."/>
            <person name="Tatham C.T."/>
            <person name="van der Nest M.A."/>
            <person name="Wingfield M.J."/>
        </authorList>
    </citation>
    <scope>NUCLEOTIDE SEQUENCE [LARGE SCALE GENOMIC DNA]</scope>
    <source>
        <strain evidence="2">CMW44962</strain>
    </source>
</reference>
<protein>
    <submittedName>
        <fullName evidence="2">Uncharacterized protein</fullName>
    </submittedName>
</protein>
<evidence type="ECO:0000313" key="2">
    <source>
        <dbReference type="EMBL" id="KAH9809504.1"/>
    </source>
</evidence>
<organism evidence="2 3">
    <name type="scientific">Teratosphaeria destructans</name>
    <dbReference type="NCBI Taxonomy" id="418781"/>
    <lineage>
        <taxon>Eukaryota</taxon>
        <taxon>Fungi</taxon>
        <taxon>Dikarya</taxon>
        <taxon>Ascomycota</taxon>
        <taxon>Pezizomycotina</taxon>
        <taxon>Dothideomycetes</taxon>
        <taxon>Dothideomycetidae</taxon>
        <taxon>Mycosphaerellales</taxon>
        <taxon>Teratosphaeriaceae</taxon>
        <taxon>Teratosphaeria</taxon>
    </lineage>
</organism>
<evidence type="ECO:0000313" key="3">
    <source>
        <dbReference type="Proteomes" id="UP001138500"/>
    </source>
</evidence>
<gene>
    <name evidence="2" type="ORF">Tdes44962_MAKER06111</name>
</gene>
<dbReference type="AlphaFoldDB" id="A0A9W7VXQ6"/>
<evidence type="ECO:0000256" key="1">
    <source>
        <dbReference type="SAM" id="MobiDB-lite"/>
    </source>
</evidence>
<name>A0A9W7VXQ6_9PEZI</name>
<dbReference type="Proteomes" id="UP001138500">
    <property type="component" value="Unassembled WGS sequence"/>
</dbReference>
<dbReference type="EMBL" id="RIBY02002556">
    <property type="protein sequence ID" value="KAH9809504.1"/>
    <property type="molecule type" value="Genomic_DNA"/>
</dbReference>
<keyword evidence="3" id="KW-1185">Reference proteome</keyword>